<protein>
    <submittedName>
        <fullName evidence="2">Uncharacterized protein</fullName>
    </submittedName>
</protein>
<feature type="compositionally biased region" description="Basic and acidic residues" evidence="1">
    <location>
        <begin position="49"/>
        <end position="60"/>
    </location>
</feature>
<accession>A0ABP8AHI2</accession>
<name>A0ABP8AHI2_9ACTN</name>
<organism evidence="2 3">
    <name type="scientific">Streptosporangium oxazolinicum</name>
    <dbReference type="NCBI Taxonomy" id="909287"/>
    <lineage>
        <taxon>Bacteria</taxon>
        <taxon>Bacillati</taxon>
        <taxon>Actinomycetota</taxon>
        <taxon>Actinomycetes</taxon>
        <taxon>Streptosporangiales</taxon>
        <taxon>Streptosporangiaceae</taxon>
        <taxon>Streptosporangium</taxon>
    </lineage>
</organism>
<comment type="caution">
    <text evidence="2">The sequence shown here is derived from an EMBL/GenBank/DDBJ whole genome shotgun (WGS) entry which is preliminary data.</text>
</comment>
<gene>
    <name evidence="2" type="ORF">GCM10022252_12260</name>
</gene>
<evidence type="ECO:0000313" key="2">
    <source>
        <dbReference type="EMBL" id="GAA4184023.1"/>
    </source>
</evidence>
<feature type="compositionally biased region" description="Basic and acidic residues" evidence="1">
    <location>
        <begin position="76"/>
        <end position="93"/>
    </location>
</feature>
<dbReference type="RefSeq" id="WP_344915844.1">
    <property type="nucleotide sequence ID" value="NZ_BAABAQ010000002.1"/>
</dbReference>
<feature type="compositionally biased region" description="Basic and acidic residues" evidence="1">
    <location>
        <begin position="1"/>
        <end position="30"/>
    </location>
</feature>
<proteinExistence type="predicted"/>
<dbReference type="Proteomes" id="UP001501251">
    <property type="component" value="Unassembled WGS sequence"/>
</dbReference>
<feature type="compositionally biased region" description="Low complexity" evidence="1">
    <location>
        <begin position="123"/>
        <end position="156"/>
    </location>
</feature>
<keyword evidence="3" id="KW-1185">Reference proteome</keyword>
<feature type="region of interest" description="Disordered" evidence="1">
    <location>
        <begin position="1"/>
        <end position="198"/>
    </location>
</feature>
<evidence type="ECO:0000313" key="3">
    <source>
        <dbReference type="Proteomes" id="UP001501251"/>
    </source>
</evidence>
<reference evidence="3" key="1">
    <citation type="journal article" date="2019" name="Int. J. Syst. Evol. Microbiol.">
        <title>The Global Catalogue of Microorganisms (GCM) 10K type strain sequencing project: providing services to taxonomists for standard genome sequencing and annotation.</title>
        <authorList>
            <consortium name="The Broad Institute Genomics Platform"/>
            <consortium name="The Broad Institute Genome Sequencing Center for Infectious Disease"/>
            <person name="Wu L."/>
            <person name="Ma J."/>
        </authorList>
    </citation>
    <scope>NUCLEOTIDE SEQUENCE [LARGE SCALE GENOMIC DNA]</scope>
    <source>
        <strain evidence="3">JCM 17388</strain>
    </source>
</reference>
<evidence type="ECO:0000256" key="1">
    <source>
        <dbReference type="SAM" id="MobiDB-lite"/>
    </source>
</evidence>
<dbReference type="EMBL" id="BAABAQ010000002">
    <property type="protein sequence ID" value="GAA4184023.1"/>
    <property type="molecule type" value="Genomic_DNA"/>
</dbReference>
<sequence>MNDRFTPDKDRLVHKADKADKDDDRTVREFDENDPNATRHGQDVTPEFQEPRLGDADRTDTSPLDPDTGTRGPLAGDRDDVLVVESSGERRATGSDVLDDDRHDVPGGPGDGGNDSPFAHAQPPAATPGTPGTPVTGTGAPDPVPGAGSPAVPGFPEGTADRPDDVLDEGTGFTDAEPADQTPAATAPATAGTLFDQDSDDIRRRWQEVQAGFVDDPRDAVERADSLLDEVTSSLRNALETRTGELQGRWKNTEKNDTEDLRTALRDYRATLEQLLNISAGTR</sequence>
<feature type="compositionally biased region" description="Low complexity" evidence="1">
    <location>
        <begin position="174"/>
        <end position="193"/>
    </location>
</feature>